<keyword evidence="1" id="KW-0472">Membrane</keyword>
<evidence type="ECO:0008006" key="4">
    <source>
        <dbReference type="Google" id="ProtNLM"/>
    </source>
</evidence>
<keyword evidence="1" id="KW-1133">Transmembrane helix</keyword>
<dbReference type="STRING" id="1797690.A3B23_02975"/>
<protein>
    <recommendedName>
        <fullName evidence="4">LVIVD repeat protein</fullName>
    </recommendedName>
</protein>
<name>A0A1G1Z7I2_9BACT</name>
<sequence>MKFKIENSKLKITTEKQGFSVVEALLAGAVFALIGTAVLGSLAYGEESSALAGYRSRAAAFAEEGLEAARNIRDNSFSNLSDGSHGLAVTGGEWVFSGTSDAADGFTREVVISTVDADRKSAVSTVTWQQNPQRTGSLSLTSRLTNWLRTVGGWVSLFQQSSLNLAGTNDSTKIQSQGNYVYVVRNDGTPDFLVIDVSNPASPSIAGSLSLADIPTNIAVSGNYAYVSSRDNSQELKIIDISTPVLPVQVGSFNATGSADALGVYASGSTAYLVRATSSAAEFMIINATVPAVPTLTGSLELSDSGNEVFVSGSSAFIASAHDSQELQVINITIPSSPSLAGLYDISANSDALTVAGFGSTVLLGHTASLFLFNVSTPSSPVVLGSYGAAGTINDIALNLGSSNSFVYLVTANSSKEFEVVDISVPSTPATVGSLNLTGLNGVAYSVSLDRAFAVGESDTEEFIVLSPL</sequence>
<dbReference type="InterPro" id="IPR013211">
    <property type="entry name" value="LVIVD"/>
</dbReference>
<dbReference type="AlphaFoldDB" id="A0A1G1Z7I2"/>
<dbReference type="SUPFAM" id="SSF69322">
    <property type="entry name" value="Tricorn protease domain 2"/>
    <property type="match status" value="1"/>
</dbReference>
<feature type="transmembrane region" description="Helical" evidence="1">
    <location>
        <begin position="21"/>
        <end position="44"/>
    </location>
</feature>
<evidence type="ECO:0000313" key="2">
    <source>
        <dbReference type="EMBL" id="OGY60016.1"/>
    </source>
</evidence>
<accession>A0A1G1Z7I2</accession>
<gene>
    <name evidence="2" type="ORF">A3B23_02975</name>
</gene>
<evidence type="ECO:0000256" key="1">
    <source>
        <dbReference type="SAM" id="Phobius"/>
    </source>
</evidence>
<comment type="caution">
    <text evidence="2">The sequence shown here is derived from an EMBL/GenBank/DDBJ whole genome shotgun (WGS) entry which is preliminary data.</text>
</comment>
<organism evidence="2 3">
    <name type="scientific">Candidatus Colwellbacteria bacterium RIFCSPLOWO2_01_FULL_48_10</name>
    <dbReference type="NCBI Taxonomy" id="1797690"/>
    <lineage>
        <taxon>Bacteria</taxon>
        <taxon>Candidatus Colwelliibacteriota</taxon>
    </lineage>
</organism>
<dbReference type="Proteomes" id="UP000178744">
    <property type="component" value="Unassembled WGS sequence"/>
</dbReference>
<dbReference type="EMBL" id="MHIY01000011">
    <property type="protein sequence ID" value="OGY60016.1"/>
    <property type="molecule type" value="Genomic_DNA"/>
</dbReference>
<evidence type="ECO:0000313" key="3">
    <source>
        <dbReference type="Proteomes" id="UP000178744"/>
    </source>
</evidence>
<proteinExistence type="predicted"/>
<keyword evidence="1" id="KW-0812">Transmembrane</keyword>
<reference evidence="2 3" key="1">
    <citation type="journal article" date="2016" name="Nat. Commun.">
        <title>Thousands of microbial genomes shed light on interconnected biogeochemical processes in an aquifer system.</title>
        <authorList>
            <person name="Anantharaman K."/>
            <person name="Brown C.T."/>
            <person name="Hug L.A."/>
            <person name="Sharon I."/>
            <person name="Castelle C.J."/>
            <person name="Probst A.J."/>
            <person name="Thomas B.C."/>
            <person name="Singh A."/>
            <person name="Wilkins M.J."/>
            <person name="Karaoz U."/>
            <person name="Brodie E.L."/>
            <person name="Williams K.H."/>
            <person name="Hubbard S.S."/>
            <person name="Banfield J.F."/>
        </authorList>
    </citation>
    <scope>NUCLEOTIDE SEQUENCE [LARGE SCALE GENOMIC DNA]</scope>
</reference>
<dbReference type="Pfam" id="PF08309">
    <property type="entry name" value="LVIVD"/>
    <property type="match status" value="4"/>
</dbReference>